<keyword evidence="5" id="KW-0472">Membrane</keyword>
<evidence type="ECO:0000256" key="2">
    <source>
        <dbReference type="ARBA" id="ARBA00022448"/>
    </source>
</evidence>
<evidence type="ECO:0000256" key="4">
    <source>
        <dbReference type="ARBA" id="ARBA00023065"/>
    </source>
</evidence>
<evidence type="ECO:0000313" key="8">
    <source>
        <dbReference type="Proteomes" id="UP000772181"/>
    </source>
</evidence>
<keyword evidence="4" id="KW-0406">Ion transport</keyword>
<keyword evidence="6" id="KW-0066">ATP synthesis</keyword>
<dbReference type="InterPro" id="IPR000711">
    <property type="entry name" value="ATPase_OSCP/dsu"/>
</dbReference>
<evidence type="ECO:0000256" key="6">
    <source>
        <dbReference type="ARBA" id="ARBA00023310"/>
    </source>
</evidence>
<comment type="subcellular location">
    <subcellularLocation>
        <location evidence="1">Membrane</location>
    </subcellularLocation>
</comment>
<dbReference type="Pfam" id="PF00213">
    <property type="entry name" value="OSCP"/>
    <property type="match status" value="1"/>
</dbReference>
<dbReference type="EMBL" id="JACQWF010000163">
    <property type="protein sequence ID" value="MBI4595452.1"/>
    <property type="molecule type" value="Genomic_DNA"/>
</dbReference>
<reference evidence="7" key="1">
    <citation type="submission" date="2020-07" db="EMBL/GenBank/DDBJ databases">
        <title>Huge and variable diversity of episymbiotic CPR bacteria and DPANN archaea in groundwater ecosystems.</title>
        <authorList>
            <person name="He C.Y."/>
            <person name="Keren R."/>
            <person name="Whittaker M."/>
            <person name="Farag I.F."/>
            <person name="Doudna J."/>
            <person name="Cate J.H.D."/>
            <person name="Banfield J.F."/>
        </authorList>
    </citation>
    <scope>NUCLEOTIDE SEQUENCE</scope>
    <source>
        <strain evidence="7">NC_groundwater_1482_Ag_S-0.65um_47_24</strain>
    </source>
</reference>
<dbReference type="AlphaFoldDB" id="A0A933GKW0"/>
<dbReference type="GO" id="GO:0046933">
    <property type="term" value="F:proton-transporting ATP synthase activity, rotational mechanism"/>
    <property type="evidence" value="ECO:0007669"/>
    <property type="project" value="InterPro"/>
</dbReference>
<keyword evidence="3" id="KW-0375">Hydrogen ion transport</keyword>
<evidence type="ECO:0000256" key="1">
    <source>
        <dbReference type="ARBA" id="ARBA00004370"/>
    </source>
</evidence>
<evidence type="ECO:0000256" key="3">
    <source>
        <dbReference type="ARBA" id="ARBA00022781"/>
    </source>
</evidence>
<dbReference type="GO" id="GO:0016020">
    <property type="term" value="C:membrane"/>
    <property type="evidence" value="ECO:0007669"/>
    <property type="project" value="UniProtKB-SubCell"/>
</dbReference>
<accession>A0A933GKW0</accession>
<gene>
    <name evidence="7" type="ORF">HY730_03635</name>
</gene>
<sequence>MQLGAFLFYDFNKKIVLEMSVYPELISGIVVKAGDVVIDGSLKTQLKNLQLRLEHGY</sequence>
<dbReference type="Proteomes" id="UP000772181">
    <property type="component" value="Unassembled WGS sequence"/>
</dbReference>
<dbReference type="PRINTS" id="PR00125">
    <property type="entry name" value="ATPASEDELTA"/>
</dbReference>
<keyword evidence="2" id="KW-0813">Transport</keyword>
<proteinExistence type="predicted"/>
<name>A0A933GKW0_UNCTE</name>
<protein>
    <submittedName>
        <fullName evidence="7">F0F1 ATP synthase subunit delta</fullName>
    </submittedName>
</protein>
<organism evidence="7 8">
    <name type="scientific">Tectimicrobiota bacterium</name>
    <dbReference type="NCBI Taxonomy" id="2528274"/>
    <lineage>
        <taxon>Bacteria</taxon>
        <taxon>Pseudomonadati</taxon>
        <taxon>Nitrospinota/Tectimicrobiota group</taxon>
        <taxon>Candidatus Tectimicrobiota</taxon>
    </lineage>
</organism>
<evidence type="ECO:0000313" key="7">
    <source>
        <dbReference type="EMBL" id="MBI4595452.1"/>
    </source>
</evidence>
<comment type="caution">
    <text evidence="7">The sequence shown here is derived from an EMBL/GenBank/DDBJ whole genome shotgun (WGS) entry which is preliminary data.</text>
</comment>
<evidence type="ECO:0000256" key="5">
    <source>
        <dbReference type="ARBA" id="ARBA00023136"/>
    </source>
</evidence>